<evidence type="ECO:0000256" key="6">
    <source>
        <dbReference type="SAM" id="Phobius"/>
    </source>
</evidence>
<comment type="caution">
    <text evidence="7">The sequence shown here is derived from an EMBL/GenBank/DDBJ whole genome shotgun (WGS) entry which is preliminary data.</text>
</comment>
<evidence type="ECO:0000256" key="3">
    <source>
        <dbReference type="ARBA" id="ARBA00022692"/>
    </source>
</evidence>
<dbReference type="EMBL" id="LSNE01000003">
    <property type="protein sequence ID" value="KXI30076.1"/>
    <property type="molecule type" value="Genomic_DNA"/>
</dbReference>
<keyword evidence="3 6" id="KW-0812">Transmembrane</keyword>
<dbReference type="InterPro" id="IPR007156">
    <property type="entry name" value="MamQ_LemA"/>
</dbReference>
<organism evidence="7 8">
    <name type="scientific">Paraglaciecola hydrolytica</name>
    <dbReference type="NCBI Taxonomy" id="1799789"/>
    <lineage>
        <taxon>Bacteria</taxon>
        <taxon>Pseudomonadati</taxon>
        <taxon>Pseudomonadota</taxon>
        <taxon>Gammaproteobacteria</taxon>
        <taxon>Alteromonadales</taxon>
        <taxon>Alteromonadaceae</taxon>
        <taxon>Paraglaciecola</taxon>
    </lineage>
</organism>
<dbReference type="Pfam" id="PF04011">
    <property type="entry name" value="LemA"/>
    <property type="match status" value="1"/>
</dbReference>
<comment type="subcellular location">
    <subcellularLocation>
        <location evidence="1">Membrane</location>
        <topology evidence="1">Single-pass membrane protein</topology>
    </subcellularLocation>
</comment>
<keyword evidence="5 6" id="KW-0472">Membrane</keyword>
<dbReference type="InterPro" id="IPR023353">
    <property type="entry name" value="LemA-like_dom_sf"/>
</dbReference>
<proteinExistence type="inferred from homology"/>
<dbReference type="STRING" id="1799789.AX660_08740"/>
<dbReference type="AlphaFoldDB" id="A0A136A4E5"/>
<comment type="similarity">
    <text evidence="2">Belongs to the LemA family.</text>
</comment>
<evidence type="ECO:0000313" key="8">
    <source>
        <dbReference type="Proteomes" id="UP000070299"/>
    </source>
</evidence>
<dbReference type="Proteomes" id="UP000070299">
    <property type="component" value="Unassembled WGS sequence"/>
</dbReference>
<evidence type="ECO:0008006" key="9">
    <source>
        <dbReference type="Google" id="ProtNLM"/>
    </source>
</evidence>
<dbReference type="RefSeq" id="WP_068373829.1">
    <property type="nucleotide sequence ID" value="NZ_LSNE01000003.1"/>
</dbReference>
<keyword evidence="8" id="KW-1185">Reference proteome</keyword>
<dbReference type="GO" id="GO:0016020">
    <property type="term" value="C:membrane"/>
    <property type="evidence" value="ECO:0007669"/>
    <property type="project" value="UniProtKB-SubCell"/>
</dbReference>
<reference evidence="8" key="1">
    <citation type="submission" date="2016-02" db="EMBL/GenBank/DDBJ databases">
        <authorList>
            <person name="Schultz-Johansen M."/>
            <person name="Glaring M.A."/>
            <person name="Bech P.K."/>
            <person name="Stougaard P."/>
        </authorList>
    </citation>
    <scope>NUCLEOTIDE SEQUENCE [LARGE SCALE GENOMIC DNA]</scope>
    <source>
        <strain evidence="8">S66</strain>
    </source>
</reference>
<evidence type="ECO:0000256" key="2">
    <source>
        <dbReference type="ARBA" id="ARBA00008854"/>
    </source>
</evidence>
<keyword evidence="4 6" id="KW-1133">Transmembrane helix</keyword>
<gene>
    <name evidence="7" type="ORF">AX660_08740</name>
</gene>
<feature type="transmembrane region" description="Helical" evidence="6">
    <location>
        <begin position="6"/>
        <end position="25"/>
    </location>
</feature>
<dbReference type="PANTHER" id="PTHR34478">
    <property type="entry name" value="PROTEIN LEMA"/>
    <property type="match status" value="1"/>
</dbReference>
<evidence type="ECO:0000256" key="4">
    <source>
        <dbReference type="ARBA" id="ARBA00022989"/>
    </source>
</evidence>
<dbReference type="SUPFAM" id="SSF140478">
    <property type="entry name" value="LemA-like"/>
    <property type="match status" value="1"/>
</dbReference>
<evidence type="ECO:0000256" key="1">
    <source>
        <dbReference type="ARBA" id="ARBA00004167"/>
    </source>
</evidence>
<dbReference type="OrthoDB" id="9804152at2"/>
<sequence>MEGSIVFLVIVGIVILSVIIIYNGIISRANAAQRAWANVITQERQKNKIIPQLQAVTEQYQQFESGVQEKIAALRSALGGLNSDKMDTNKLAEVESATLNLIQGMHIAVEAYPELKANEMFGKLMREITEQQENIGAAIRIFNQNVEAFNNGIEVFPNSMVNSLLNKKVKLNTFNDSEAEAGFDYKPNF</sequence>
<accession>A0A136A4E5</accession>
<evidence type="ECO:0000313" key="7">
    <source>
        <dbReference type="EMBL" id="KXI30076.1"/>
    </source>
</evidence>
<name>A0A136A4E5_9ALTE</name>
<dbReference type="PANTHER" id="PTHR34478:SF2">
    <property type="entry name" value="MEMBRANE PROTEIN"/>
    <property type="match status" value="1"/>
</dbReference>
<dbReference type="Gene3D" id="1.20.1440.20">
    <property type="entry name" value="LemA-like domain"/>
    <property type="match status" value="1"/>
</dbReference>
<evidence type="ECO:0000256" key="5">
    <source>
        <dbReference type="ARBA" id="ARBA00023136"/>
    </source>
</evidence>
<protein>
    <recommendedName>
        <fullName evidence="9">LemA family protein</fullName>
    </recommendedName>
</protein>